<feature type="transmembrane region" description="Helical" evidence="2">
    <location>
        <begin position="191"/>
        <end position="214"/>
    </location>
</feature>
<name>A0ABU7K6Q9_9ACTN</name>
<reference evidence="3 4" key="1">
    <citation type="submission" date="2023-08" db="EMBL/GenBank/DDBJ databases">
        <authorList>
            <person name="Girao M."/>
            <person name="Carvalho M.F."/>
        </authorList>
    </citation>
    <scope>NUCLEOTIDE SEQUENCE [LARGE SCALE GENOMIC DNA]</scope>
    <source>
        <strain evidence="3 4">CT-R113</strain>
    </source>
</reference>
<dbReference type="RefSeq" id="WP_330091728.1">
    <property type="nucleotide sequence ID" value="NZ_JAUZMY010000010.1"/>
</dbReference>
<sequence length="565" mass="60776">MAPQPPPDSTEGATSSVPPVDTASYTRSEATRLLCAGAYLDTGFRATAITELIERTVPPSLGFDAAVVLRHCLRARDLDVKAAGLVLAVLVAGILAALLGITAWENPAAMQMGQYALASLGLFVLAGLLARGRQALRGQSESPLAAGSGGATDPVGRAHRLLALPLGLFNVALLVLWIVPAWLLLWNGHVLAATAVLSPPVLLLAIGVWHLLALSRILCTELARHSFTGKTPGPLPAPFAERRAGTLAAIGKEQFSRLVLYNEDEPFLGAGKSYRPWSLALELERRSGDADGAEPLDGRRVLDLITPQLAKLAEASSRTSRDRLKDLELQECVFLPAGLPTGARRAGLLYEDGNVRAHLDEAAGEGAEQRRHFLRIRVGGWEEEVVTTVFVRVHTQGDLLILEVLPYVLPPLRSNFHEVDTFTEQSTRFRLSTLVTAPAVTVSVLACGASTLKAWWCEWRGLAGGETPQAPRVSIRELGSRDTRSMFQEMDVNRYVRTIQDRITSGAQQALAEAGYRTEEFQRQVVNISRGGVFIGGSMNGSIATGAGAQAVTVTDQTVKDKEKK</sequence>
<evidence type="ECO:0000313" key="4">
    <source>
        <dbReference type="Proteomes" id="UP001356095"/>
    </source>
</evidence>
<comment type="caution">
    <text evidence="3">The sequence shown here is derived from an EMBL/GenBank/DDBJ whole genome shotgun (WGS) entry which is preliminary data.</text>
</comment>
<feature type="transmembrane region" description="Helical" evidence="2">
    <location>
        <begin position="161"/>
        <end position="185"/>
    </location>
</feature>
<protein>
    <submittedName>
        <fullName evidence="3">CopD family protein</fullName>
    </submittedName>
</protein>
<keyword evidence="2" id="KW-0472">Membrane</keyword>
<gene>
    <name evidence="3" type="ORF">Q8791_11985</name>
</gene>
<dbReference type="Proteomes" id="UP001356095">
    <property type="component" value="Unassembled WGS sequence"/>
</dbReference>
<feature type="transmembrane region" description="Helical" evidence="2">
    <location>
        <begin position="113"/>
        <end position="130"/>
    </location>
</feature>
<keyword evidence="2" id="KW-0812">Transmembrane</keyword>
<accession>A0ABU7K6Q9</accession>
<dbReference type="EMBL" id="JAUZMY010000010">
    <property type="protein sequence ID" value="MEE2037937.1"/>
    <property type="molecule type" value="Genomic_DNA"/>
</dbReference>
<evidence type="ECO:0000313" key="3">
    <source>
        <dbReference type="EMBL" id="MEE2037937.1"/>
    </source>
</evidence>
<feature type="compositionally biased region" description="Polar residues" evidence="1">
    <location>
        <begin position="11"/>
        <end position="22"/>
    </location>
</feature>
<evidence type="ECO:0000256" key="2">
    <source>
        <dbReference type="SAM" id="Phobius"/>
    </source>
</evidence>
<evidence type="ECO:0000256" key="1">
    <source>
        <dbReference type="SAM" id="MobiDB-lite"/>
    </source>
</evidence>
<organism evidence="3 4">
    <name type="scientific">Nocardiopsis codii</name>
    <dbReference type="NCBI Taxonomy" id="3065942"/>
    <lineage>
        <taxon>Bacteria</taxon>
        <taxon>Bacillati</taxon>
        <taxon>Actinomycetota</taxon>
        <taxon>Actinomycetes</taxon>
        <taxon>Streptosporangiales</taxon>
        <taxon>Nocardiopsidaceae</taxon>
        <taxon>Nocardiopsis</taxon>
    </lineage>
</organism>
<feature type="region of interest" description="Disordered" evidence="1">
    <location>
        <begin position="1"/>
        <end position="22"/>
    </location>
</feature>
<feature type="transmembrane region" description="Helical" evidence="2">
    <location>
        <begin position="82"/>
        <end position="101"/>
    </location>
</feature>
<keyword evidence="2" id="KW-1133">Transmembrane helix</keyword>
<proteinExistence type="predicted"/>
<keyword evidence="4" id="KW-1185">Reference proteome</keyword>